<feature type="transmembrane region" description="Helical" evidence="1">
    <location>
        <begin position="897"/>
        <end position="916"/>
    </location>
</feature>
<name>A0A1I6IWE1_9FIRM</name>
<feature type="transmembrane region" description="Helical" evidence="1">
    <location>
        <begin position="950"/>
        <end position="966"/>
    </location>
</feature>
<gene>
    <name evidence="2" type="ORF">SAMN05661086_01184</name>
</gene>
<evidence type="ECO:0000256" key="1">
    <source>
        <dbReference type="SAM" id="Phobius"/>
    </source>
</evidence>
<feature type="transmembrane region" description="Helical" evidence="1">
    <location>
        <begin position="867"/>
        <end position="885"/>
    </location>
</feature>
<feature type="transmembrane region" description="Helical" evidence="1">
    <location>
        <begin position="555"/>
        <end position="575"/>
    </location>
</feature>
<feature type="transmembrane region" description="Helical" evidence="1">
    <location>
        <begin position="367"/>
        <end position="387"/>
    </location>
</feature>
<feature type="transmembrane region" description="Helical" evidence="1">
    <location>
        <begin position="475"/>
        <end position="495"/>
    </location>
</feature>
<feature type="transmembrane region" description="Helical" evidence="1">
    <location>
        <begin position="842"/>
        <end position="860"/>
    </location>
</feature>
<feature type="transmembrane region" description="Helical" evidence="1">
    <location>
        <begin position="655"/>
        <end position="674"/>
    </location>
</feature>
<feature type="transmembrane region" description="Helical" evidence="1">
    <location>
        <begin position="394"/>
        <end position="412"/>
    </location>
</feature>
<feature type="transmembrane region" description="Helical" evidence="1">
    <location>
        <begin position="758"/>
        <end position="778"/>
    </location>
</feature>
<feature type="transmembrane region" description="Helical" evidence="1">
    <location>
        <begin position="819"/>
        <end position="836"/>
    </location>
</feature>
<feature type="transmembrane region" description="Helical" evidence="1">
    <location>
        <begin position="790"/>
        <end position="807"/>
    </location>
</feature>
<keyword evidence="1" id="KW-1133">Transmembrane helix</keyword>
<feature type="transmembrane region" description="Helical" evidence="1">
    <location>
        <begin position="581"/>
        <end position="600"/>
    </location>
</feature>
<keyword evidence="1" id="KW-0812">Transmembrane</keyword>
<evidence type="ECO:0000313" key="3">
    <source>
        <dbReference type="Proteomes" id="UP000199659"/>
    </source>
</evidence>
<feature type="transmembrane region" description="Helical" evidence="1">
    <location>
        <begin position="317"/>
        <end position="335"/>
    </location>
</feature>
<accession>A0A1I6IWE1</accession>
<feature type="transmembrane region" description="Helical" evidence="1">
    <location>
        <begin position="116"/>
        <end position="140"/>
    </location>
</feature>
<feature type="transmembrane region" description="Helical" evidence="1">
    <location>
        <begin position="531"/>
        <end position="548"/>
    </location>
</feature>
<feature type="transmembrane region" description="Helical" evidence="1">
    <location>
        <begin position="342"/>
        <end position="361"/>
    </location>
</feature>
<feature type="transmembrane region" description="Helical" evidence="1">
    <location>
        <begin position="680"/>
        <end position="699"/>
    </location>
</feature>
<feature type="transmembrane region" description="Helical" evidence="1">
    <location>
        <begin position="175"/>
        <end position="197"/>
    </location>
</feature>
<feature type="transmembrane region" description="Helical" evidence="1">
    <location>
        <begin position="6"/>
        <end position="25"/>
    </location>
</feature>
<feature type="transmembrane region" description="Helical" evidence="1">
    <location>
        <begin position="507"/>
        <end position="525"/>
    </location>
</feature>
<feature type="transmembrane region" description="Helical" evidence="1">
    <location>
        <begin position="424"/>
        <end position="444"/>
    </location>
</feature>
<sequence>MILVIIILVGMFLIGIPGMCIYLAVCNQKYEREIRNIKTKILLFGEKQQISERVVHNVLDARVTAEMLKQDADEKNFVEKNIAKVEERKQTPEPEVHILKESEKHIKKGGFGKETIALVLGVLFVIIAGFIFATTTWSILSNSIKVFLVIAITGLFFGTSVFADKKLRLPKTSAAFYSLGVVFLFVSVLTVGYFGYFGNEVRPGGENAFTLYAIGMFVTEIGLVLGLKKYSFSVYAHSVLFGFTVFILFLFQAFHPERDQLSVLLGIYAVIILISERFAVRLLATSFQRIANVYKVFAIVNITAISLFILFGSGTGLSSGAATTIIAGILLWKAMSKTQTGIEGYGFALFLTAGIFRSINYNSIPDYSFLLAGLSILFAVMESLGLLGAKQKKTFIIISMVLSVLSSGIYLLPFVRIYLGDFKVPASTVIGFGLLLITTSYLSIKKKQLRYSVLYSVIVVLFSYSTAFYLKLDNIWIRLIIAAVIMEIAFYIGCFAKKELRNVVGDILYVCNIAALLRVCCMKYASDKMGAWLLIGAILLFAGVVILVKKEHWGFRHFVIILISMIAIPVYELLQHANLDISYYTVLLIYFAGFTGLDFIRKKEYRISIAVYGLFIPLCFEIGDDAHLVLFPLIVAAYLIGQYNKIEIVETKRNYVNYAGVNLLYGSYLLADYYVQKFDYALLAPAGVLVILFLVPIVLQKRIKNNYFVIIGSTILSVLMTGCLIFHHKLGTWYLIIYITWVVLSYLISYIKDGLQVHIVTAIMSLSVPALIFTNKNYILDNGLSQEQKVIVTFVLLGILLVSRLCRPIIGHTDNGNKRIDWFHIILPAHILLYVMGGSKLWNFTGFVLLLPYTMQYYFVEGIGKRFQKAVLTMMGVLGCISYWMQPFFEVPEWCWLEFYMLPAALLIFLLSYIWGKESTVIKVFQRAGYLLCLLVLAIQALTSTEVSHTIIYGVLALVIFIGSFIKQSVFWMKTSSVIMVGLLLYQTRDFWTSLSWWVYLMIAGIALIAVASYYELKKRK</sequence>
<feature type="transmembrane region" description="Helical" evidence="1">
    <location>
        <begin position="209"/>
        <end position="227"/>
    </location>
</feature>
<dbReference type="Proteomes" id="UP000199659">
    <property type="component" value="Unassembled WGS sequence"/>
</dbReference>
<evidence type="ECO:0000313" key="2">
    <source>
        <dbReference type="EMBL" id="SFR71055.1"/>
    </source>
</evidence>
<feature type="transmembrane region" description="Helical" evidence="1">
    <location>
        <begin position="706"/>
        <end position="727"/>
    </location>
</feature>
<protein>
    <submittedName>
        <fullName evidence="2">Uncharacterized protein</fullName>
    </submittedName>
</protein>
<feature type="transmembrane region" description="Helical" evidence="1">
    <location>
        <begin position="234"/>
        <end position="255"/>
    </location>
</feature>
<feature type="transmembrane region" description="Helical" evidence="1">
    <location>
        <begin position="928"/>
        <end position="944"/>
    </location>
</feature>
<feature type="transmembrane region" description="Helical" evidence="1">
    <location>
        <begin position="451"/>
        <end position="469"/>
    </location>
</feature>
<proteinExistence type="predicted"/>
<organism evidence="2 3">
    <name type="scientific">Anaeromicropila populeti</name>
    <dbReference type="NCBI Taxonomy" id="37658"/>
    <lineage>
        <taxon>Bacteria</taxon>
        <taxon>Bacillati</taxon>
        <taxon>Bacillota</taxon>
        <taxon>Clostridia</taxon>
        <taxon>Lachnospirales</taxon>
        <taxon>Lachnospiraceae</taxon>
        <taxon>Anaeromicropila</taxon>
    </lineage>
</organism>
<feature type="transmembrane region" description="Helical" evidence="1">
    <location>
        <begin position="146"/>
        <end position="163"/>
    </location>
</feature>
<dbReference type="STRING" id="37658.SAMN05661086_01184"/>
<feature type="transmembrane region" description="Helical" evidence="1">
    <location>
        <begin position="261"/>
        <end position="280"/>
    </location>
</feature>
<dbReference type="EMBL" id="FOYZ01000004">
    <property type="protein sequence ID" value="SFR71055.1"/>
    <property type="molecule type" value="Genomic_DNA"/>
</dbReference>
<feature type="transmembrane region" description="Helical" evidence="1">
    <location>
        <begin position="292"/>
        <end position="311"/>
    </location>
</feature>
<feature type="transmembrane region" description="Helical" evidence="1">
    <location>
        <begin position="995"/>
        <end position="1015"/>
    </location>
</feature>
<dbReference type="AlphaFoldDB" id="A0A1I6IWE1"/>
<keyword evidence="1" id="KW-0472">Membrane</keyword>
<keyword evidence="3" id="KW-1185">Reference proteome</keyword>
<reference evidence="2 3" key="1">
    <citation type="submission" date="2016-10" db="EMBL/GenBank/DDBJ databases">
        <authorList>
            <person name="de Groot N.N."/>
        </authorList>
    </citation>
    <scope>NUCLEOTIDE SEQUENCE [LARGE SCALE GENOMIC DNA]</scope>
    <source>
        <strain evidence="2 3">743A</strain>
    </source>
</reference>
<dbReference type="OrthoDB" id="1815069at2"/>
<dbReference type="RefSeq" id="WP_143099136.1">
    <property type="nucleotide sequence ID" value="NZ_FOYZ01000004.1"/>
</dbReference>
<feature type="transmembrane region" description="Helical" evidence="1">
    <location>
        <begin position="733"/>
        <end position="751"/>
    </location>
</feature>